<dbReference type="Gene3D" id="3.30.300.20">
    <property type="match status" value="1"/>
</dbReference>
<dbReference type="PANTHER" id="PTHR35368">
    <property type="entry name" value="HYDROPEROXIDE REDUCTASE"/>
    <property type="match status" value="1"/>
</dbReference>
<dbReference type="OrthoDB" id="9811389at2"/>
<evidence type="ECO:0000313" key="2">
    <source>
        <dbReference type="Proteomes" id="UP000306544"/>
    </source>
</evidence>
<comment type="caution">
    <text evidence="1">The sequence shown here is derived from an EMBL/GenBank/DDBJ whole genome shotgun (WGS) entry which is preliminary data.</text>
</comment>
<dbReference type="InterPro" id="IPR015946">
    <property type="entry name" value="KH_dom-like_a/b"/>
</dbReference>
<name>A0A5R9AEF6_9MICC</name>
<keyword evidence="2" id="KW-1185">Reference proteome</keyword>
<dbReference type="EMBL" id="VAWA01000005">
    <property type="protein sequence ID" value="TLP77091.1"/>
    <property type="molecule type" value="Genomic_DNA"/>
</dbReference>
<protein>
    <submittedName>
        <fullName evidence="1">OsmC family protein</fullName>
    </submittedName>
</protein>
<proteinExistence type="predicted"/>
<sequence length="183" mass="19631">MSETTAQLVGVDAQGLEELSLKNRENPSQGHKVIRTRTVAESGFRNLNHVRGHQPFLISEPHKLLGDDEAPNPTEFALGALGSCISVGLMANATHRGVRLTKIEVDLEGEIDISATWGTGDLDPEKVLGVSHVRVNVILDGDADRATLEEITDNAIKWSPVVNTFTRPATFETRLSVGDGAGG</sequence>
<reference evidence="1 2" key="1">
    <citation type="submission" date="2019-05" db="EMBL/GenBank/DDBJ databases">
        <title>Nesterenkonia sp. GY239, isolated from the Southern Atlantic Ocean.</title>
        <authorList>
            <person name="Zhang G."/>
        </authorList>
    </citation>
    <scope>NUCLEOTIDE SEQUENCE [LARGE SCALE GENOMIC DNA]</scope>
    <source>
        <strain evidence="1 2">GY239</strain>
    </source>
</reference>
<evidence type="ECO:0000313" key="1">
    <source>
        <dbReference type="EMBL" id="TLP77091.1"/>
    </source>
</evidence>
<dbReference type="SUPFAM" id="SSF82784">
    <property type="entry name" value="OsmC-like"/>
    <property type="match status" value="1"/>
</dbReference>
<organism evidence="1 2">
    <name type="scientific">Nesterenkonia sphaerica</name>
    <dbReference type="NCBI Taxonomy" id="1804988"/>
    <lineage>
        <taxon>Bacteria</taxon>
        <taxon>Bacillati</taxon>
        <taxon>Actinomycetota</taxon>
        <taxon>Actinomycetes</taxon>
        <taxon>Micrococcales</taxon>
        <taxon>Micrococcaceae</taxon>
        <taxon>Nesterenkonia</taxon>
    </lineage>
</organism>
<dbReference type="InterPro" id="IPR003718">
    <property type="entry name" value="OsmC/Ohr_fam"/>
</dbReference>
<accession>A0A5R9AEF6</accession>
<dbReference type="Proteomes" id="UP000306544">
    <property type="component" value="Unassembled WGS sequence"/>
</dbReference>
<dbReference type="InterPro" id="IPR052924">
    <property type="entry name" value="OsmC/Ohr_hydroprdx_reductase"/>
</dbReference>
<dbReference type="Pfam" id="PF02566">
    <property type="entry name" value="OsmC"/>
    <property type="match status" value="1"/>
</dbReference>
<dbReference type="PANTHER" id="PTHR35368:SF1">
    <property type="entry name" value="HYDROPEROXIDE REDUCTASE"/>
    <property type="match status" value="1"/>
</dbReference>
<dbReference type="InterPro" id="IPR036102">
    <property type="entry name" value="OsmC/Ohrsf"/>
</dbReference>
<gene>
    <name evidence="1" type="ORF">FEF27_05215</name>
</gene>
<dbReference type="AlphaFoldDB" id="A0A5R9AEF6"/>
<dbReference type="RefSeq" id="WP_138169804.1">
    <property type="nucleotide sequence ID" value="NZ_VAWA01000005.1"/>
</dbReference>